<reference evidence="2 3" key="1">
    <citation type="submission" date="2023-07" db="EMBL/GenBank/DDBJ databases">
        <authorList>
            <person name="Peeters C."/>
        </authorList>
    </citation>
    <scope>NUCLEOTIDE SEQUENCE [LARGE SCALE GENOMIC DNA]</scope>
    <source>
        <strain evidence="2 3">LMG 7141</strain>
    </source>
</reference>
<dbReference type="Proteomes" id="UP001189616">
    <property type="component" value="Unassembled WGS sequence"/>
</dbReference>
<name>A0ABN9IDH2_9RALS</name>
<proteinExistence type="predicted"/>
<comment type="caution">
    <text evidence="2">The sequence shown here is derived from an EMBL/GenBank/DDBJ whole genome shotgun (WGS) entry which is preliminary data.</text>
</comment>
<sequence length="317" mass="33667">MSTNEIIAKHFADDPANAVRAHAAVQEILRAQADARPVLWWNGIRKGEAGDFVGPSFSEKEDTNHDIPLVSAVNPCNYTHPEASAPGLSVEDAMRIVMANWGDKAAIEKAFAANLARASAATVAEPIPISDAKLKQFGETMRKEGYAQGWHDRAAQQQAEPGADERAAQSVNDLPRVANSLGGFRGGFIGVHGRAPTEQEIWNGGVRSGMDRAAQSGQRAGVADGKAPLPLEVLDVLRFYANGHHFSLSDDTAWDTVSGEPQNFWCDEAGTATVEDGSVAKALLQGKPYGDGEPCAPIVGEVFTALASAPTQQQEGE</sequence>
<accession>A0ABN9IDH2</accession>
<evidence type="ECO:0000256" key="1">
    <source>
        <dbReference type="SAM" id="MobiDB-lite"/>
    </source>
</evidence>
<dbReference type="EMBL" id="CATYWO010000001">
    <property type="protein sequence ID" value="CAJ0779106.1"/>
    <property type="molecule type" value="Genomic_DNA"/>
</dbReference>
<organism evidence="2 3">
    <name type="scientific">Ralstonia condita</name>
    <dbReference type="NCBI Taxonomy" id="3058600"/>
    <lineage>
        <taxon>Bacteria</taxon>
        <taxon>Pseudomonadati</taxon>
        <taxon>Pseudomonadota</taxon>
        <taxon>Betaproteobacteria</taxon>
        <taxon>Burkholderiales</taxon>
        <taxon>Burkholderiaceae</taxon>
        <taxon>Ralstonia</taxon>
    </lineage>
</organism>
<feature type="region of interest" description="Disordered" evidence="1">
    <location>
        <begin position="149"/>
        <end position="168"/>
    </location>
</feature>
<gene>
    <name evidence="2" type="ORF">LMG7141_00840</name>
</gene>
<evidence type="ECO:0000313" key="3">
    <source>
        <dbReference type="Proteomes" id="UP001189616"/>
    </source>
</evidence>
<evidence type="ECO:0000313" key="2">
    <source>
        <dbReference type="EMBL" id="CAJ0779106.1"/>
    </source>
</evidence>
<keyword evidence="3" id="KW-1185">Reference proteome</keyword>
<protein>
    <submittedName>
        <fullName evidence="2">Uncharacterized protein</fullName>
    </submittedName>
</protein>
<dbReference type="RefSeq" id="WP_316655495.1">
    <property type="nucleotide sequence ID" value="NZ_CATYWO010000001.1"/>
</dbReference>